<evidence type="ECO:0000256" key="1">
    <source>
        <dbReference type="SAM" id="Coils"/>
    </source>
</evidence>
<keyword evidence="3" id="KW-0255">Endonuclease</keyword>
<name>A0A6M3KRL9_9ZZZZ</name>
<sequence length="173" mass="20086">MPKVGDTCLGRDIDRLKTPMQRFIWSVCGECGKVRWVYFYRSSTVSNLCRSCSGRKTQKGLQLKGEASPNWKGGRRIDNGYVMIRVHKSDFFSPMCKGNGYVPEHRLVLAKHLGRNLHPWEIVHHRNHNRQDNRLENLQLVMDDTHKQITFLEKANQILTDENQQLKKALNGI</sequence>
<proteinExistence type="predicted"/>
<protein>
    <submittedName>
        <fullName evidence="3">Putative homing endonuclease</fullName>
    </submittedName>
</protein>
<organism evidence="3">
    <name type="scientific">viral metagenome</name>
    <dbReference type="NCBI Taxonomy" id="1070528"/>
    <lineage>
        <taxon>unclassified sequences</taxon>
        <taxon>metagenomes</taxon>
        <taxon>organismal metagenomes</taxon>
    </lineage>
</organism>
<dbReference type="InterPro" id="IPR044925">
    <property type="entry name" value="His-Me_finger_sf"/>
</dbReference>
<dbReference type="Pfam" id="PF13392">
    <property type="entry name" value="HNH_3"/>
    <property type="match status" value="1"/>
</dbReference>
<dbReference type="Gene3D" id="3.90.75.20">
    <property type="match status" value="1"/>
</dbReference>
<keyword evidence="3" id="KW-0540">Nuclease</keyword>
<dbReference type="GO" id="GO:0004519">
    <property type="term" value="F:endonuclease activity"/>
    <property type="evidence" value="ECO:0007669"/>
    <property type="project" value="UniProtKB-KW"/>
</dbReference>
<gene>
    <name evidence="3" type="ORF">MM415A00170_0027</name>
</gene>
<feature type="domain" description="HNH nuclease" evidence="2">
    <location>
        <begin position="105"/>
        <end position="141"/>
    </location>
</feature>
<dbReference type="AlphaFoldDB" id="A0A6M3KRL9"/>
<dbReference type="SUPFAM" id="SSF54060">
    <property type="entry name" value="His-Me finger endonucleases"/>
    <property type="match status" value="1"/>
</dbReference>
<accession>A0A6M3KRL9</accession>
<reference evidence="3" key="1">
    <citation type="submission" date="2020-03" db="EMBL/GenBank/DDBJ databases">
        <title>The deep terrestrial virosphere.</title>
        <authorList>
            <person name="Holmfeldt K."/>
            <person name="Nilsson E."/>
            <person name="Simone D."/>
            <person name="Lopez-Fernandez M."/>
            <person name="Wu X."/>
            <person name="de Brujin I."/>
            <person name="Lundin D."/>
            <person name="Andersson A."/>
            <person name="Bertilsson S."/>
            <person name="Dopson M."/>
        </authorList>
    </citation>
    <scope>NUCLEOTIDE SEQUENCE</scope>
    <source>
        <strain evidence="3">MM415A00170</strain>
    </source>
</reference>
<feature type="coiled-coil region" evidence="1">
    <location>
        <begin position="135"/>
        <end position="172"/>
    </location>
</feature>
<evidence type="ECO:0000259" key="2">
    <source>
        <dbReference type="Pfam" id="PF13392"/>
    </source>
</evidence>
<keyword evidence="3" id="KW-0378">Hydrolase</keyword>
<evidence type="ECO:0000313" key="3">
    <source>
        <dbReference type="EMBL" id="QJA84763.1"/>
    </source>
</evidence>
<keyword evidence="1" id="KW-0175">Coiled coil</keyword>
<dbReference type="EMBL" id="MT142534">
    <property type="protein sequence ID" value="QJA84763.1"/>
    <property type="molecule type" value="Genomic_DNA"/>
</dbReference>
<dbReference type="InterPro" id="IPR003615">
    <property type="entry name" value="HNH_nuc"/>
</dbReference>